<dbReference type="InterPro" id="IPR051531">
    <property type="entry name" value="N-acetyltransferase"/>
</dbReference>
<dbReference type="GO" id="GO:0016747">
    <property type="term" value="F:acyltransferase activity, transferring groups other than amino-acyl groups"/>
    <property type="evidence" value="ECO:0007669"/>
    <property type="project" value="InterPro"/>
</dbReference>
<dbReference type="Pfam" id="PF13302">
    <property type="entry name" value="Acetyltransf_3"/>
    <property type="match status" value="1"/>
</dbReference>
<dbReference type="AlphaFoldDB" id="A0A4S4NWK0"/>
<organism evidence="2 3">
    <name type="scientific">Neolewinella litorea</name>
    <dbReference type="NCBI Taxonomy" id="2562452"/>
    <lineage>
        <taxon>Bacteria</taxon>
        <taxon>Pseudomonadati</taxon>
        <taxon>Bacteroidota</taxon>
        <taxon>Saprospiria</taxon>
        <taxon>Saprospirales</taxon>
        <taxon>Lewinellaceae</taxon>
        <taxon>Neolewinella</taxon>
    </lineage>
</organism>
<dbReference type="EMBL" id="SRSF01000002">
    <property type="protein sequence ID" value="THH40650.1"/>
    <property type="molecule type" value="Genomic_DNA"/>
</dbReference>
<reference evidence="2 3" key="1">
    <citation type="submission" date="2019-04" db="EMBL/GenBank/DDBJ databases">
        <title>Lewinella litorea sp. nov., isolated from a marine sand.</title>
        <authorList>
            <person name="Yoon J.-H."/>
        </authorList>
    </citation>
    <scope>NUCLEOTIDE SEQUENCE [LARGE SCALE GENOMIC DNA]</scope>
    <source>
        <strain evidence="2 3">HSMS-39</strain>
    </source>
</reference>
<proteinExistence type="predicted"/>
<dbReference type="PANTHER" id="PTHR43792:SF1">
    <property type="entry name" value="N-ACETYLTRANSFERASE DOMAIN-CONTAINING PROTEIN"/>
    <property type="match status" value="1"/>
</dbReference>
<dbReference type="RefSeq" id="WP_136458116.1">
    <property type="nucleotide sequence ID" value="NZ_SRSF01000002.1"/>
</dbReference>
<gene>
    <name evidence="2" type="ORF">E4021_07940</name>
</gene>
<evidence type="ECO:0000259" key="1">
    <source>
        <dbReference type="PROSITE" id="PS51186"/>
    </source>
</evidence>
<accession>A0A4S4NWK0</accession>
<keyword evidence="3" id="KW-1185">Reference proteome</keyword>
<comment type="caution">
    <text evidence="2">The sequence shown here is derived from an EMBL/GenBank/DDBJ whole genome shotgun (WGS) entry which is preliminary data.</text>
</comment>
<sequence>MEILTDRLRLRKWTNRDKPAFAAIQADPRVMEYFPATLTRKESDAVVERFKKHHKEHGFGYFAAERRTDKQLLGFIGLSRQEYPAFFTPCVDIGWMLHPDVWGQGLAAEGARACLEHAFGALGLDAVRAVTVHRNMPSIRVMHQLGMAYEGAFIHPDFADRHDQQPCLVYVRRAPAEGQP</sequence>
<dbReference type="OrthoDB" id="9788916at2"/>
<dbReference type="InterPro" id="IPR016181">
    <property type="entry name" value="Acyl_CoA_acyltransferase"/>
</dbReference>
<dbReference type="PANTHER" id="PTHR43792">
    <property type="entry name" value="GNAT FAMILY, PUTATIVE (AFU_ORTHOLOGUE AFUA_3G00765)-RELATED-RELATED"/>
    <property type="match status" value="1"/>
</dbReference>
<dbReference type="PROSITE" id="PS51186">
    <property type="entry name" value="GNAT"/>
    <property type="match status" value="1"/>
</dbReference>
<protein>
    <submittedName>
        <fullName evidence="2">N-acetyltransferase</fullName>
    </submittedName>
</protein>
<feature type="domain" description="N-acetyltransferase" evidence="1">
    <location>
        <begin position="8"/>
        <end position="175"/>
    </location>
</feature>
<evidence type="ECO:0000313" key="2">
    <source>
        <dbReference type="EMBL" id="THH40650.1"/>
    </source>
</evidence>
<dbReference type="Proteomes" id="UP000308528">
    <property type="component" value="Unassembled WGS sequence"/>
</dbReference>
<dbReference type="SUPFAM" id="SSF55729">
    <property type="entry name" value="Acyl-CoA N-acyltransferases (Nat)"/>
    <property type="match status" value="1"/>
</dbReference>
<evidence type="ECO:0000313" key="3">
    <source>
        <dbReference type="Proteomes" id="UP000308528"/>
    </source>
</evidence>
<keyword evidence="2" id="KW-0808">Transferase</keyword>
<dbReference type="Gene3D" id="3.40.630.30">
    <property type="match status" value="1"/>
</dbReference>
<dbReference type="InterPro" id="IPR000182">
    <property type="entry name" value="GNAT_dom"/>
</dbReference>
<name>A0A4S4NWK0_9BACT</name>